<dbReference type="PROSITE" id="PS51257">
    <property type="entry name" value="PROKAR_LIPOPROTEIN"/>
    <property type="match status" value="1"/>
</dbReference>
<proteinExistence type="predicted"/>
<reference evidence="3 4" key="1">
    <citation type="submission" date="2019-12" db="EMBL/GenBank/DDBJ databases">
        <title>Genomic-based taxomic classification of the family Erythrobacteraceae.</title>
        <authorList>
            <person name="Xu L."/>
        </authorList>
    </citation>
    <scope>NUCLEOTIDE SEQUENCE [LARGE SCALE GENOMIC DNA]</scope>
    <source>
        <strain evidence="3 4">S36</strain>
    </source>
</reference>
<protein>
    <submittedName>
        <fullName evidence="3">Uncharacterized protein</fullName>
    </submittedName>
</protein>
<accession>A0A6I4TW23</accession>
<dbReference type="EMBL" id="WTYJ01000002">
    <property type="protein sequence ID" value="MXO99450.1"/>
    <property type="molecule type" value="Genomic_DNA"/>
</dbReference>
<comment type="caution">
    <text evidence="3">The sequence shown here is derived from an EMBL/GenBank/DDBJ whole genome shotgun (WGS) entry which is preliminary data.</text>
</comment>
<dbReference type="AlphaFoldDB" id="A0A6I4TW23"/>
<feature type="compositionally biased region" description="Low complexity" evidence="1">
    <location>
        <begin position="41"/>
        <end position="56"/>
    </location>
</feature>
<dbReference type="RefSeq" id="WP_161391171.1">
    <property type="nucleotide sequence ID" value="NZ_JBHSCP010000001.1"/>
</dbReference>
<evidence type="ECO:0000256" key="1">
    <source>
        <dbReference type="SAM" id="MobiDB-lite"/>
    </source>
</evidence>
<evidence type="ECO:0000256" key="2">
    <source>
        <dbReference type="SAM" id="SignalP"/>
    </source>
</evidence>
<feature type="signal peptide" evidence="2">
    <location>
        <begin position="1"/>
        <end position="23"/>
    </location>
</feature>
<organism evidence="3 4">
    <name type="scientific">Croceibacterium xixiisoli</name>
    <dbReference type="NCBI Taxonomy" id="1476466"/>
    <lineage>
        <taxon>Bacteria</taxon>
        <taxon>Pseudomonadati</taxon>
        <taxon>Pseudomonadota</taxon>
        <taxon>Alphaproteobacteria</taxon>
        <taxon>Sphingomonadales</taxon>
        <taxon>Erythrobacteraceae</taxon>
        <taxon>Croceibacterium</taxon>
    </lineage>
</organism>
<keyword evidence="4" id="KW-1185">Reference proteome</keyword>
<name>A0A6I4TW23_9SPHN</name>
<evidence type="ECO:0000313" key="3">
    <source>
        <dbReference type="EMBL" id="MXO99450.1"/>
    </source>
</evidence>
<gene>
    <name evidence="3" type="ORF">GRI97_10660</name>
</gene>
<dbReference type="OrthoDB" id="7450734at2"/>
<feature type="chain" id="PRO_5026091772" evidence="2">
    <location>
        <begin position="24"/>
        <end position="203"/>
    </location>
</feature>
<keyword evidence="2" id="KW-0732">Signal</keyword>
<sequence length="203" mass="21119">MKSHLAACCSLILLATTACGSSADDTAADADMVAAEESPIAATDPAPIAEPTAEPTTAPPSPRAGYDWALRIDESDRTRPAILAYERSGTDDQPLNFSCEEGGARIFAGITGGAPDLSAITVASGEQALRLVGVTRQTEMADMPRFTSREIPGDSPFLASFATNGWLRLTAAGPTTDMAATPAGTRAIASFIEHCNRPYSPTE</sequence>
<feature type="region of interest" description="Disordered" evidence="1">
    <location>
        <begin position="41"/>
        <end position="64"/>
    </location>
</feature>
<evidence type="ECO:0000313" key="4">
    <source>
        <dbReference type="Proteomes" id="UP000469430"/>
    </source>
</evidence>
<dbReference type="Proteomes" id="UP000469430">
    <property type="component" value="Unassembled WGS sequence"/>
</dbReference>